<dbReference type="GO" id="GO:0006508">
    <property type="term" value="P:proteolysis"/>
    <property type="evidence" value="ECO:0007669"/>
    <property type="project" value="UniProtKB-KW"/>
</dbReference>
<feature type="region of interest" description="Disordered" evidence="4">
    <location>
        <begin position="118"/>
        <end position="155"/>
    </location>
</feature>
<dbReference type="GO" id="GO:0008234">
    <property type="term" value="F:cysteine-type peptidase activity"/>
    <property type="evidence" value="ECO:0007669"/>
    <property type="project" value="InterPro"/>
</dbReference>
<keyword evidence="2" id="KW-0645">Protease</keyword>
<feature type="region of interest" description="Disordered" evidence="4">
    <location>
        <begin position="71"/>
        <end position="103"/>
    </location>
</feature>
<comment type="similarity">
    <text evidence="1">Belongs to the peptidase C48 family.</text>
</comment>
<protein>
    <recommendedName>
        <fullName evidence="5">Ubiquitin-like protease family profile domain-containing protein</fullName>
    </recommendedName>
</protein>
<accession>A0A445C7T0</accession>
<dbReference type="Pfam" id="PF02902">
    <property type="entry name" value="Peptidase_C48"/>
    <property type="match status" value="1"/>
</dbReference>
<sequence>MMVVREQTPSEALAIVPIQFFVPASQQTTTDADFEPTPMLQIEGARETHPDAKDAAALLMMARTASYVPKTDPGMPSFSLGLTDSSQEWASTQETEREKSPETATMLEQLDSLVQKLASSASKGKDKSPQIQRETGGESSAKFETPGGINQIPDDMKQKLKEDAKGNTDEYEEICTLIGQGEYILMRTHLASLQAKSDIESQIVSAICLILNQKKEKRFQAQIYCLPPPDIVSMALSDHPRGKFISPKTNKEFRIFAPVCHSGHWWLWLINTRTRKCQILDPLHKKAPSDERKDINKFTGYVFSRLITYAGGKPLEKGEKEKEIKAPYVKISGQKTSYDCAIYVMKWLELIEPENIKKGKYEWDNWTQEEVDHYRVEYASRILFSEMNTQRDRAIRESSAIRLSKPSSVLLSLFCQINSADIETG</sequence>
<keyword evidence="7" id="KW-1185">Reference proteome</keyword>
<comment type="caution">
    <text evidence="6">The sequence shown here is derived from an EMBL/GenBank/DDBJ whole genome shotgun (WGS) entry which is preliminary data.</text>
</comment>
<name>A0A445C7T0_ARAHY</name>
<evidence type="ECO:0000256" key="4">
    <source>
        <dbReference type="SAM" id="MobiDB-lite"/>
    </source>
</evidence>
<evidence type="ECO:0000313" key="6">
    <source>
        <dbReference type="EMBL" id="RYR46992.1"/>
    </source>
</evidence>
<evidence type="ECO:0000256" key="2">
    <source>
        <dbReference type="ARBA" id="ARBA00022670"/>
    </source>
</evidence>
<gene>
    <name evidence="6" type="ORF">Ahy_A07g032887</name>
</gene>
<proteinExistence type="inferred from homology"/>
<dbReference type="InterPro" id="IPR038765">
    <property type="entry name" value="Papain-like_cys_pep_sf"/>
</dbReference>
<dbReference type="AlphaFoldDB" id="A0A445C7T0"/>
<dbReference type="SUPFAM" id="SSF54001">
    <property type="entry name" value="Cysteine proteinases"/>
    <property type="match status" value="1"/>
</dbReference>
<dbReference type="PROSITE" id="PS50600">
    <property type="entry name" value="ULP_PROTEASE"/>
    <property type="match status" value="1"/>
</dbReference>
<dbReference type="Gene3D" id="3.40.395.10">
    <property type="entry name" value="Adenoviral Proteinase, Chain A"/>
    <property type="match status" value="1"/>
</dbReference>
<organism evidence="6 7">
    <name type="scientific">Arachis hypogaea</name>
    <name type="common">Peanut</name>
    <dbReference type="NCBI Taxonomy" id="3818"/>
    <lineage>
        <taxon>Eukaryota</taxon>
        <taxon>Viridiplantae</taxon>
        <taxon>Streptophyta</taxon>
        <taxon>Embryophyta</taxon>
        <taxon>Tracheophyta</taxon>
        <taxon>Spermatophyta</taxon>
        <taxon>Magnoliopsida</taxon>
        <taxon>eudicotyledons</taxon>
        <taxon>Gunneridae</taxon>
        <taxon>Pentapetalae</taxon>
        <taxon>rosids</taxon>
        <taxon>fabids</taxon>
        <taxon>Fabales</taxon>
        <taxon>Fabaceae</taxon>
        <taxon>Papilionoideae</taxon>
        <taxon>50 kb inversion clade</taxon>
        <taxon>dalbergioids sensu lato</taxon>
        <taxon>Dalbergieae</taxon>
        <taxon>Pterocarpus clade</taxon>
        <taxon>Arachis</taxon>
    </lineage>
</organism>
<evidence type="ECO:0000256" key="1">
    <source>
        <dbReference type="ARBA" id="ARBA00005234"/>
    </source>
</evidence>
<evidence type="ECO:0000313" key="7">
    <source>
        <dbReference type="Proteomes" id="UP000289738"/>
    </source>
</evidence>
<dbReference type="Proteomes" id="UP000289738">
    <property type="component" value="Chromosome A07"/>
</dbReference>
<keyword evidence="3" id="KW-0378">Hydrolase</keyword>
<feature type="compositionally biased region" description="Polar residues" evidence="4">
    <location>
        <begin position="80"/>
        <end position="93"/>
    </location>
</feature>
<dbReference type="InterPro" id="IPR003653">
    <property type="entry name" value="Peptidase_C48_C"/>
</dbReference>
<reference evidence="6 7" key="1">
    <citation type="submission" date="2019-01" db="EMBL/GenBank/DDBJ databases">
        <title>Sequencing of cultivated peanut Arachis hypogaea provides insights into genome evolution and oil improvement.</title>
        <authorList>
            <person name="Chen X."/>
        </authorList>
    </citation>
    <scope>NUCLEOTIDE SEQUENCE [LARGE SCALE GENOMIC DNA]</scope>
    <source>
        <strain evidence="7">cv. Fuhuasheng</strain>
        <tissue evidence="6">Leaves</tissue>
    </source>
</reference>
<evidence type="ECO:0000259" key="5">
    <source>
        <dbReference type="PROSITE" id="PS50600"/>
    </source>
</evidence>
<dbReference type="EMBL" id="SDMP01000007">
    <property type="protein sequence ID" value="RYR46992.1"/>
    <property type="molecule type" value="Genomic_DNA"/>
</dbReference>
<feature type="domain" description="Ubiquitin-like protease family profile" evidence="5">
    <location>
        <begin position="183"/>
        <end position="351"/>
    </location>
</feature>
<evidence type="ECO:0000256" key="3">
    <source>
        <dbReference type="ARBA" id="ARBA00022801"/>
    </source>
</evidence>